<dbReference type="AlphaFoldDB" id="A0A1F5YI24"/>
<accession>A0A1F5YI24</accession>
<dbReference type="PANTHER" id="PTHR34136">
    <property type="match status" value="1"/>
</dbReference>
<organism evidence="3 4">
    <name type="scientific">Candidatus Gottesmanbacteria bacterium RBG_13_37_7</name>
    <dbReference type="NCBI Taxonomy" id="1798369"/>
    <lineage>
        <taxon>Bacteria</taxon>
        <taxon>Candidatus Gottesmaniibacteriota</taxon>
    </lineage>
</organism>
<sequence length="270" mass="30634">MGLQSKKILGIDIIVSQHDIILEEIEKYLEKSKIQNPKSKKYGVKPLVIYTPNPEIINFAQKNDNFKQLVNSAQINIPDGQGVVWALKKKYGLKIKQISGVDMMMDLAKLCYDMGFTVGLIGGKTGVALKTRECLLEKYPDLKIEVIKSPEVVSKKEARNTNYESRSNKADNESVNLISCFPAYAGKLILNSNGKYDKNSEKYFLNLAKEIQSKRIDILFIALGCPKQEYFIDRITNYELRIKNRKPLVMMSVGGAFDYLSGRIPRAPKW</sequence>
<feature type="non-terminal residue" evidence="3">
    <location>
        <position position="270"/>
    </location>
</feature>
<reference evidence="3 4" key="1">
    <citation type="journal article" date="2016" name="Nat. Commun.">
        <title>Thousands of microbial genomes shed light on interconnected biogeochemical processes in an aquifer system.</title>
        <authorList>
            <person name="Anantharaman K."/>
            <person name="Brown C.T."/>
            <person name="Hug L.A."/>
            <person name="Sharon I."/>
            <person name="Castelle C.J."/>
            <person name="Probst A.J."/>
            <person name="Thomas B.C."/>
            <person name="Singh A."/>
            <person name="Wilkins M.J."/>
            <person name="Karaoz U."/>
            <person name="Brodie E.L."/>
            <person name="Williams K.H."/>
            <person name="Hubbard S.S."/>
            <person name="Banfield J.F."/>
        </authorList>
    </citation>
    <scope>NUCLEOTIDE SEQUENCE [LARGE SCALE GENOMIC DNA]</scope>
</reference>
<protein>
    <submittedName>
        <fullName evidence="3">Uncharacterized protein</fullName>
    </submittedName>
</protein>
<keyword evidence="1" id="KW-0328">Glycosyltransferase</keyword>
<dbReference type="CDD" id="cd06533">
    <property type="entry name" value="Glyco_transf_WecG_TagA"/>
    <property type="match status" value="1"/>
</dbReference>
<dbReference type="Proteomes" id="UP000178230">
    <property type="component" value="Unassembled WGS sequence"/>
</dbReference>
<name>A0A1F5YI24_9BACT</name>
<comment type="caution">
    <text evidence="3">The sequence shown here is derived from an EMBL/GenBank/DDBJ whole genome shotgun (WGS) entry which is preliminary data.</text>
</comment>
<evidence type="ECO:0000313" key="4">
    <source>
        <dbReference type="Proteomes" id="UP000178230"/>
    </source>
</evidence>
<dbReference type="InterPro" id="IPR004629">
    <property type="entry name" value="WecG_TagA_CpsF"/>
</dbReference>
<dbReference type="Pfam" id="PF03808">
    <property type="entry name" value="Glyco_tran_WecG"/>
    <property type="match status" value="1"/>
</dbReference>
<evidence type="ECO:0000256" key="1">
    <source>
        <dbReference type="ARBA" id="ARBA00022676"/>
    </source>
</evidence>
<evidence type="ECO:0000256" key="2">
    <source>
        <dbReference type="ARBA" id="ARBA00022679"/>
    </source>
</evidence>
<proteinExistence type="predicted"/>
<dbReference type="PANTHER" id="PTHR34136:SF1">
    <property type="entry name" value="UDP-N-ACETYL-D-MANNOSAMINURONIC ACID TRANSFERASE"/>
    <property type="match status" value="1"/>
</dbReference>
<dbReference type="GO" id="GO:0016758">
    <property type="term" value="F:hexosyltransferase activity"/>
    <property type="evidence" value="ECO:0007669"/>
    <property type="project" value="TreeGrafter"/>
</dbReference>
<evidence type="ECO:0000313" key="3">
    <source>
        <dbReference type="EMBL" id="OGF99858.1"/>
    </source>
</evidence>
<dbReference type="EMBL" id="MFIY01000036">
    <property type="protein sequence ID" value="OGF99858.1"/>
    <property type="molecule type" value="Genomic_DNA"/>
</dbReference>
<gene>
    <name evidence="3" type="ORF">A2Y99_01690</name>
</gene>
<keyword evidence="2" id="KW-0808">Transferase</keyword>